<evidence type="ECO:0000256" key="10">
    <source>
        <dbReference type="PIRSR" id="PIRSR601382-2"/>
    </source>
</evidence>
<dbReference type="InterPro" id="IPR036026">
    <property type="entry name" value="Seven-hairpin_glycosidases"/>
</dbReference>
<dbReference type="GO" id="GO:0016020">
    <property type="term" value="C:membrane"/>
    <property type="evidence" value="ECO:0007669"/>
    <property type="project" value="InterPro"/>
</dbReference>
<keyword evidence="5 12" id="KW-0378">Hydrolase</keyword>
<dbReference type="PANTHER" id="PTHR11742">
    <property type="entry name" value="MANNOSYL-OLIGOSACCHARIDE ALPHA-1,2-MANNOSIDASE-RELATED"/>
    <property type="match status" value="1"/>
</dbReference>
<evidence type="ECO:0000256" key="13">
    <source>
        <dbReference type="SAM" id="SignalP"/>
    </source>
</evidence>
<dbReference type="RefSeq" id="XP_005762577.1">
    <property type="nucleotide sequence ID" value="XM_005762520.1"/>
</dbReference>
<dbReference type="PANTHER" id="PTHR11742:SF55">
    <property type="entry name" value="ENDOPLASMIC RETICULUM MANNOSYL-OLIGOSACCHARIDE 1,2-ALPHA-MANNOSIDASE"/>
    <property type="match status" value="1"/>
</dbReference>
<dbReference type="eggNOG" id="KOG2431">
    <property type="taxonomic scope" value="Eukaryota"/>
</dbReference>
<evidence type="ECO:0000256" key="5">
    <source>
        <dbReference type="ARBA" id="ARBA00022801"/>
    </source>
</evidence>
<comment type="catalytic activity">
    <reaction evidence="8">
        <text>N(4)-(alpha-D-Man-(1-&gt;2)-alpha-D-Man-(1-&gt;2)-alpha-D-Man-(1-&gt;3)-[alpha-D-Man-(1-&gt;3)-[alpha-D-Man-(1-&gt;2)-alpha-D-Man-(1-&gt;6)]-alpha-D-Man-(1-&gt;6)]-beta-D-Man-(1-&gt;4)-beta-D-GlcNAc-(1-&gt;4)-beta-D-GlcNAc)-L-asparaginyl-[protein] (N-glucan mannose isomer 8A1,2,3B1,3) + 3 H2O = N(4)-(alpha-D-Man-(1-&gt;3)-[alpha-D-Man-(1-&gt;3)-[alpha-D-Man-(1-&gt;6)]-alpha-D-Man-(1-&gt;6)]-beta-D-Man-(1-&gt;4)-beta-D-GlcNAc-(1-&gt;4)-beta-D-GlcNAc)-L-asparaginyl-[protein] (N-glucan mannose isomer 5A1,2) + 3 beta-D-mannose</text>
        <dbReference type="Rhea" id="RHEA:56028"/>
        <dbReference type="Rhea" id="RHEA-COMP:14358"/>
        <dbReference type="Rhea" id="RHEA-COMP:14367"/>
        <dbReference type="ChEBI" id="CHEBI:15377"/>
        <dbReference type="ChEBI" id="CHEBI:28563"/>
        <dbReference type="ChEBI" id="CHEBI:59087"/>
        <dbReference type="ChEBI" id="CHEBI:60628"/>
        <dbReference type="EC" id="3.2.1.113"/>
    </reaction>
</comment>
<feature type="binding site" evidence="10">
    <location>
        <position position="488"/>
    </location>
    <ligand>
        <name>Ca(2+)</name>
        <dbReference type="ChEBI" id="CHEBI:29108"/>
    </ligand>
</feature>
<comment type="pathway">
    <text evidence="2">Protein modification; protein glycosylation.</text>
</comment>
<dbReference type="HOGENOM" id="CLU_003818_3_3_1"/>
<dbReference type="GeneID" id="17256300"/>
<dbReference type="InterPro" id="IPR050749">
    <property type="entry name" value="Glycosyl_Hydrolase_47"/>
</dbReference>
<keyword evidence="12" id="KW-0326">Glycosidase</keyword>
<dbReference type="PRINTS" id="PR00747">
    <property type="entry name" value="GLYHDRLASE47"/>
</dbReference>
<evidence type="ECO:0000256" key="3">
    <source>
        <dbReference type="ARBA" id="ARBA00007658"/>
    </source>
</evidence>
<dbReference type="EnsemblProtists" id="EOD24728">
    <property type="protein sequence ID" value="EOD24728"/>
    <property type="gene ID" value="EMIHUDRAFT_64898"/>
</dbReference>
<evidence type="ECO:0000256" key="2">
    <source>
        <dbReference type="ARBA" id="ARBA00004922"/>
    </source>
</evidence>
<dbReference type="InterPro" id="IPR001382">
    <property type="entry name" value="Glyco_hydro_47"/>
</dbReference>
<comment type="cofactor">
    <cofactor evidence="1 10">
        <name>Ca(2+)</name>
        <dbReference type="ChEBI" id="CHEBI:29108"/>
    </cofactor>
</comment>
<evidence type="ECO:0000313" key="14">
    <source>
        <dbReference type="EnsemblProtists" id="EOD10148"/>
    </source>
</evidence>
<dbReference type="KEGG" id="ehx:EMIHUDRAFT_64898"/>
<evidence type="ECO:0000256" key="12">
    <source>
        <dbReference type="RuleBase" id="RU361193"/>
    </source>
</evidence>
<evidence type="ECO:0000256" key="1">
    <source>
        <dbReference type="ARBA" id="ARBA00001913"/>
    </source>
</evidence>
<accession>A0A0D3IFW3</accession>
<keyword evidence="6 10" id="KW-0106">Calcium</keyword>
<dbReference type="GeneID" id="17270275"/>
<dbReference type="Pfam" id="PF01532">
    <property type="entry name" value="Glyco_hydro_47"/>
    <property type="match status" value="1"/>
</dbReference>
<dbReference type="SUPFAM" id="SSF48225">
    <property type="entry name" value="Seven-hairpin glycosidases"/>
    <property type="match status" value="1"/>
</dbReference>
<keyword evidence="7 11" id="KW-1015">Disulfide bond</keyword>
<feature type="signal peptide" evidence="13">
    <location>
        <begin position="1"/>
        <end position="17"/>
    </location>
</feature>
<keyword evidence="13" id="KW-0732">Signal</keyword>
<organism evidence="14 15">
    <name type="scientific">Emiliania huxleyi (strain CCMP1516)</name>
    <dbReference type="NCBI Taxonomy" id="280463"/>
    <lineage>
        <taxon>Eukaryota</taxon>
        <taxon>Haptista</taxon>
        <taxon>Haptophyta</taxon>
        <taxon>Prymnesiophyceae</taxon>
        <taxon>Isochrysidales</taxon>
        <taxon>Noelaerhabdaceae</taxon>
        <taxon>Emiliania</taxon>
    </lineage>
</organism>
<proteinExistence type="inferred from homology"/>
<evidence type="ECO:0000256" key="7">
    <source>
        <dbReference type="ARBA" id="ARBA00023157"/>
    </source>
</evidence>
<dbReference type="GO" id="GO:0005975">
    <property type="term" value="P:carbohydrate metabolic process"/>
    <property type="evidence" value="ECO:0007669"/>
    <property type="project" value="InterPro"/>
</dbReference>
<dbReference type="PaxDb" id="2903-EOD10148"/>
<feature type="disulfide bond" evidence="11">
    <location>
        <begin position="324"/>
        <end position="361"/>
    </location>
</feature>
<keyword evidence="4 10" id="KW-0479">Metal-binding</keyword>
<keyword evidence="15" id="KW-1185">Reference proteome</keyword>
<evidence type="ECO:0000256" key="4">
    <source>
        <dbReference type="ARBA" id="ARBA00022723"/>
    </source>
</evidence>
<comment type="catalytic activity">
    <reaction evidence="9">
        <text>N(4)-(alpha-D-Man-(1-&gt;2)-alpha-D-Man-(1-&gt;2)-alpha-D-Man-(1-&gt;3)-[alpha-D-Man-(1-&gt;2)-alpha-D-Man-(1-&gt;3)-[alpha-D-Man-(1-&gt;2)-alpha-D-Man-(1-&gt;6)]-alpha-D-Man-(1-&gt;6)]-beta-D-Man-(1-&gt;4)-beta-D-GlcNAc-(1-&gt;4)-beta-D-GlcNAc)-L-asparaginyl-[protein] (N-glucan mannose isomer 9A1,2,3B1,2,3) + 4 H2O = N(4)-(alpha-D-Man-(1-&gt;3)-[alpha-D-Man-(1-&gt;3)-[alpha-D-Man-(1-&gt;6)]-alpha-D-Man-(1-&gt;6)]-beta-D-Man-(1-&gt;4)-beta-D-GlcNAc-(1-&gt;4)-beta-D-GlcNAc)-L-asparaginyl-[protein] (N-glucan mannose isomer 5A1,2) + 4 beta-D-mannose</text>
        <dbReference type="Rhea" id="RHEA:56008"/>
        <dbReference type="Rhea" id="RHEA-COMP:14356"/>
        <dbReference type="Rhea" id="RHEA-COMP:14367"/>
        <dbReference type="ChEBI" id="CHEBI:15377"/>
        <dbReference type="ChEBI" id="CHEBI:28563"/>
        <dbReference type="ChEBI" id="CHEBI:59087"/>
        <dbReference type="ChEBI" id="CHEBI:139493"/>
        <dbReference type="EC" id="3.2.1.113"/>
    </reaction>
</comment>
<dbReference type="Gene3D" id="1.50.10.10">
    <property type="match status" value="1"/>
</dbReference>
<dbReference type="STRING" id="2903.R1CP39"/>
<evidence type="ECO:0000256" key="6">
    <source>
        <dbReference type="ARBA" id="ARBA00022837"/>
    </source>
</evidence>
<protein>
    <recommendedName>
        <fullName evidence="12">alpha-1,2-Mannosidase</fullName>
        <ecNumber evidence="12">3.2.1.-</ecNumber>
    </recommendedName>
</protein>
<reference evidence="15" key="1">
    <citation type="journal article" date="2013" name="Nature">
        <title>Pan genome of the phytoplankton Emiliania underpins its global distribution.</title>
        <authorList>
            <person name="Read B.A."/>
            <person name="Kegel J."/>
            <person name="Klute M.J."/>
            <person name="Kuo A."/>
            <person name="Lefebvre S.C."/>
            <person name="Maumus F."/>
            <person name="Mayer C."/>
            <person name="Miller J."/>
            <person name="Monier A."/>
            <person name="Salamov A."/>
            <person name="Young J."/>
            <person name="Aguilar M."/>
            <person name="Claverie J.M."/>
            <person name="Frickenhaus S."/>
            <person name="Gonzalez K."/>
            <person name="Herman E.K."/>
            <person name="Lin Y.C."/>
            <person name="Napier J."/>
            <person name="Ogata H."/>
            <person name="Sarno A.F."/>
            <person name="Shmutz J."/>
            <person name="Schroeder D."/>
            <person name="de Vargas C."/>
            <person name="Verret F."/>
            <person name="von Dassow P."/>
            <person name="Valentin K."/>
            <person name="Van de Peer Y."/>
            <person name="Wheeler G."/>
            <person name="Dacks J.B."/>
            <person name="Delwiche C.F."/>
            <person name="Dyhrman S.T."/>
            <person name="Glockner G."/>
            <person name="John U."/>
            <person name="Richards T."/>
            <person name="Worden A.Z."/>
            <person name="Zhang X."/>
            <person name="Grigoriev I.V."/>
            <person name="Allen A.E."/>
            <person name="Bidle K."/>
            <person name="Borodovsky M."/>
            <person name="Bowler C."/>
            <person name="Brownlee C."/>
            <person name="Cock J.M."/>
            <person name="Elias M."/>
            <person name="Gladyshev V.N."/>
            <person name="Groth M."/>
            <person name="Guda C."/>
            <person name="Hadaegh A."/>
            <person name="Iglesias-Rodriguez M.D."/>
            <person name="Jenkins J."/>
            <person name="Jones B.M."/>
            <person name="Lawson T."/>
            <person name="Leese F."/>
            <person name="Lindquist E."/>
            <person name="Lobanov A."/>
            <person name="Lomsadze A."/>
            <person name="Malik S.B."/>
            <person name="Marsh M.E."/>
            <person name="Mackinder L."/>
            <person name="Mock T."/>
            <person name="Mueller-Roeber B."/>
            <person name="Pagarete A."/>
            <person name="Parker M."/>
            <person name="Probert I."/>
            <person name="Quesneville H."/>
            <person name="Raines C."/>
            <person name="Rensing S.A."/>
            <person name="Riano-Pachon D.M."/>
            <person name="Richier S."/>
            <person name="Rokitta S."/>
            <person name="Shiraiwa Y."/>
            <person name="Soanes D.M."/>
            <person name="van der Giezen M."/>
            <person name="Wahlund T.M."/>
            <person name="Williams B."/>
            <person name="Wilson W."/>
            <person name="Wolfe G."/>
            <person name="Wurch L.L."/>
        </authorList>
    </citation>
    <scope>NUCLEOTIDE SEQUENCE</scope>
</reference>
<dbReference type="GO" id="GO:0005509">
    <property type="term" value="F:calcium ion binding"/>
    <property type="evidence" value="ECO:0007669"/>
    <property type="project" value="InterPro"/>
</dbReference>
<dbReference type="GO" id="GO:0004571">
    <property type="term" value="F:mannosyl-oligosaccharide 1,2-alpha-mannosidase activity"/>
    <property type="evidence" value="ECO:0007669"/>
    <property type="project" value="UniProtKB-EC"/>
</dbReference>
<dbReference type="Proteomes" id="UP000013827">
    <property type="component" value="Unassembled WGS sequence"/>
</dbReference>
<dbReference type="KEGG" id="ehx:EMIHUDRAFT_76998"/>
<dbReference type="EC" id="3.2.1.-" evidence="12"/>
<evidence type="ECO:0000256" key="11">
    <source>
        <dbReference type="PIRSR" id="PIRSR601382-3"/>
    </source>
</evidence>
<dbReference type="GO" id="GO:0005783">
    <property type="term" value="C:endoplasmic reticulum"/>
    <property type="evidence" value="ECO:0007669"/>
    <property type="project" value="TreeGrafter"/>
</dbReference>
<dbReference type="AlphaFoldDB" id="A0A0D3IFW3"/>
<sequence>MACLVLTAALAIPGATTDGECAAEDAPPAVVRRGAQVERQNATRSAFLHAWRSYATYAWGQDEVNPVSRLAVSSFGMGLTLVDSLDTMHLMGLSEEFAAAVAWVRTRLRFGEQEEINVTIRVLGGLLSAYELSGERSVLDAADELGQRLVFAFDSPTGLPYGTVGLKSRKRYNPTWSRGAPRASTVAEVATLQVEFRALSRHARRPPVYEAVAQRVMAHLREMSRLYPTMISPVSGEFASSDLTLGARADSAYENPAQAYLLKQWLMSSRTDSRVAQMYTESVAAITAHLVREGGLARCANCTYIGRWNFRTKRYEDKMDHLVCFVPGMLALGAHSGIHGVRGGAAARATMALAEQLMETCYRMYSDQPTGLAPEIAELREGTSRVAADSGARHNLLRPETVESLFVLWWVTGDEKYRDWGWHIFVAFERLCRLQDGGYSGLKDVTDRHGGGHNGKMESFFLAETLKYLWLLFGDGTEVPLDEYVFNTEAHPLRIHEDYRFGSRFGSLPLAEDLANDSPERPLFDQSVRARVADRAELLARTFPAAAET</sequence>
<evidence type="ECO:0000313" key="15">
    <source>
        <dbReference type="Proteomes" id="UP000013827"/>
    </source>
</evidence>
<reference evidence="14" key="2">
    <citation type="submission" date="2024-10" db="UniProtKB">
        <authorList>
            <consortium name="EnsemblProtists"/>
        </authorList>
    </citation>
    <scope>IDENTIFICATION</scope>
</reference>
<comment type="similarity">
    <text evidence="3 12">Belongs to the glycosyl hydrolase 47 family.</text>
</comment>
<evidence type="ECO:0000256" key="8">
    <source>
        <dbReference type="ARBA" id="ARBA00047669"/>
    </source>
</evidence>
<dbReference type="RefSeq" id="XP_005777157.1">
    <property type="nucleotide sequence ID" value="XM_005777100.1"/>
</dbReference>
<name>A0A0D3IFW3_EMIH1</name>
<evidence type="ECO:0000256" key="9">
    <source>
        <dbReference type="ARBA" id="ARBA00048605"/>
    </source>
</evidence>
<dbReference type="OMA" id="WRMFKNI"/>
<dbReference type="InterPro" id="IPR012341">
    <property type="entry name" value="6hp_glycosidase-like_sf"/>
</dbReference>
<feature type="chain" id="PRO_5044053490" description="alpha-1,2-Mannosidase" evidence="13">
    <location>
        <begin position="18"/>
        <end position="549"/>
    </location>
</feature>
<dbReference type="EnsemblProtists" id="EOD10148">
    <property type="protein sequence ID" value="EOD10148"/>
    <property type="gene ID" value="EMIHUDRAFT_76998"/>
</dbReference>